<sequence>MNTNKKQSFFKLLAIPAITLITATLIAPGVGQASEADSVTEIFPPAVAVQPLAEASIEAGALTPPPPPTLNYESFAPSLIANRYIVSAYSNLSLSGSSELYIFARTTGSASASQTGVTAVLQRWTGSSWVEFGSSRVKSSVLSDNSVDYTLNVTKGYYYRVKSDHWASNGANKEVQVAYSNTVFVSD</sequence>
<keyword evidence="2" id="KW-1185">Reference proteome</keyword>
<evidence type="ECO:0000313" key="2">
    <source>
        <dbReference type="Proteomes" id="UP001380953"/>
    </source>
</evidence>
<protein>
    <submittedName>
        <fullName evidence="1">Uncharacterized protein</fullName>
    </submittedName>
</protein>
<proteinExistence type="predicted"/>
<name>A0ACC6PHA5_9BACL</name>
<gene>
    <name evidence="1" type="ORF">WKI47_19955</name>
</gene>
<comment type="caution">
    <text evidence="1">The sequence shown here is derived from an EMBL/GenBank/DDBJ whole genome shotgun (WGS) entry which is preliminary data.</text>
</comment>
<evidence type="ECO:0000313" key="1">
    <source>
        <dbReference type="EMBL" id="MEJ8306183.1"/>
    </source>
</evidence>
<dbReference type="EMBL" id="JBBKAR010000050">
    <property type="protein sequence ID" value="MEJ8306183.1"/>
    <property type="molecule type" value="Genomic_DNA"/>
</dbReference>
<organism evidence="1 2">
    <name type="scientific">Saccharibacillus sacchari</name>
    <dbReference type="NCBI Taxonomy" id="456493"/>
    <lineage>
        <taxon>Bacteria</taxon>
        <taxon>Bacillati</taxon>
        <taxon>Bacillota</taxon>
        <taxon>Bacilli</taxon>
        <taxon>Bacillales</taxon>
        <taxon>Paenibacillaceae</taxon>
        <taxon>Saccharibacillus</taxon>
    </lineage>
</organism>
<reference evidence="1" key="1">
    <citation type="submission" date="2024-03" db="EMBL/GenBank/DDBJ databases">
        <title>Whole genome sequecning of epiphytes from Marcgravia umbellata leaves.</title>
        <authorList>
            <person name="Kumar G."/>
            <person name="Savka M.A."/>
        </authorList>
    </citation>
    <scope>NUCLEOTIDE SEQUENCE</scope>
    <source>
        <strain evidence="1">RIT_BL5</strain>
    </source>
</reference>
<accession>A0ACC6PHA5</accession>
<dbReference type="Proteomes" id="UP001380953">
    <property type="component" value="Unassembled WGS sequence"/>
</dbReference>